<comment type="caution">
    <text evidence="1">The sequence shown here is derived from an EMBL/GenBank/DDBJ whole genome shotgun (WGS) entry which is preliminary data.</text>
</comment>
<name>A0ABW5ZDN7_9FLAO</name>
<accession>A0ABW5ZDN7</accession>
<dbReference type="RefSeq" id="WP_379809472.1">
    <property type="nucleotide sequence ID" value="NZ_JBHUOL010000025.1"/>
</dbReference>
<dbReference type="Proteomes" id="UP001597549">
    <property type="component" value="Unassembled WGS sequence"/>
</dbReference>
<sequence>MNYLRSLLFCGLFLLISCDQSMLSDKELNDLSNMQVNIHLDEDLDNEEEKDIYVYLTDGKKQIINDKIIIKVNDLPLELSVRQELYYTKKSCYILPDFPTSESYYFEIILPDSTVYPLAYLKPKLKNKTFEFQVPKIASRHNDVVLQWKNLSIPSEMTVSKNVESKTSAEESGGMDSDQTIVENIKTKTGTFLIPRKFLEDEVNKTNYAEIALNHRESGLINPKLKVNSTIFYDSKIERTIEIVE</sequence>
<reference evidence="2" key="1">
    <citation type="journal article" date="2019" name="Int. J. Syst. Evol. Microbiol.">
        <title>The Global Catalogue of Microorganisms (GCM) 10K type strain sequencing project: providing services to taxonomists for standard genome sequencing and annotation.</title>
        <authorList>
            <consortium name="The Broad Institute Genomics Platform"/>
            <consortium name="The Broad Institute Genome Sequencing Center for Infectious Disease"/>
            <person name="Wu L."/>
            <person name="Ma J."/>
        </authorList>
    </citation>
    <scope>NUCLEOTIDE SEQUENCE [LARGE SCALE GENOMIC DNA]</scope>
    <source>
        <strain evidence="2">KCTC 52644</strain>
    </source>
</reference>
<dbReference type="PROSITE" id="PS51257">
    <property type="entry name" value="PROKAR_LIPOPROTEIN"/>
    <property type="match status" value="1"/>
</dbReference>
<proteinExistence type="predicted"/>
<evidence type="ECO:0000313" key="2">
    <source>
        <dbReference type="Proteomes" id="UP001597549"/>
    </source>
</evidence>
<dbReference type="EMBL" id="JBHUOL010000025">
    <property type="protein sequence ID" value="MFD2910206.1"/>
    <property type="molecule type" value="Genomic_DNA"/>
</dbReference>
<evidence type="ECO:0000313" key="1">
    <source>
        <dbReference type="EMBL" id="MFD2910206.1"/>
    </source>
</evidence>
<organism evidence="1 2">
    <name type="scientific">Flavobacterium ardleyense</name>
    <dbReference type="NCBI Taxonomy" id="2038737"/>
    <lineage>
        <taxon>Bacteria</taxon>
        <taxon>Pseudomonadati</taxon>
        <taxon>Bacteroidota</taxon>
        <taxon>Flavobacteriia</taxon>
        <taxon>Flavobacteriales</taxon>
        <taxon>Flavobacteriaceae</taxon>
        <taxon>Flavobacterium</taxon>
    </lineage>
</organism>
<keyword evidence="2" id="KW-1185">Reference proteome</keyword>
<evidence type="ECO:0008006" key="3">
    <source>
        <dbReference type="Google" id="ProtNLM"/>
    </source>
</evidence>
<protein>
    <recommendedName>
        <fullName evidence="3">Lipoprotein</fullName>
    </recommendedName>
</protein>
<gene>
    <name evidence="1" type="ORF">ACFSX9_15860</name>
</gene>